<organism evidence="1">
    <name type="scientific">viral metagenome</name>
    <dbReference type="NCBI Taxonomy" id="1070528"/>
    <lineage>
        <taxon>unclassified sequences</taxon>
        <taxon>metagenomes</taxon>
        <taxon>organismal metagenomes</taxon>
    </lineage>
</organism>
<gene>
    <name evidence="1" type="ORF">MM415B03008_0011</name>
</gene>
<protein>
    <submittedName>
        <fullName evidence="1">Putative tail protein</fullName>
    </submittedName>
</protein>
<proteinExistence type="predicted"/>
<sequence>MAKLAGKAGAVSYDTGTEILGIKSWTLDYVSDALETTDFVAAGVRSYIVGCSSWSGSFEGYKDGAPPAITGSIYNASFLEADTAGYCWTGSVLFTGIHPSVSFDGVVSYTWDFQGTGALTIASV</sequence>
<dbReference type="EMBL" id="MT142700">
    <property type="protein sequence ID" value="QJA87369.1"/>
    <property type="molecule type" value="Genomic_DNA"/>
</dbReference>
<evidence type="ECO:0000313" key="1">
    <source>
        <dbReference type="EMBL" id="QJA87369.1"/>
    </source>
</evidence>
<accession>A0A6M3KZ58</accession>
<dbReference type="AlphaFoldDB" id="A0A6M3KZ58"/>
<name>A0A6M3KZ58_9ZZZZ</name>
<reference evidence="1" key="1">
    <citation type="submission" date="2020-03" db="EMBL/GenBank/DDBJ databases">
        <title>The deep terrestrial virosphere.</title>
        <authorList>
            <person name="Holmfeldt K."/>
            <person name="Nilsson E."/>
            <person name="Simone D."/>
            <person name="Lopez-Fernandez M."/>
            <person name="Wu X."/>
            <person name="de Brujin I."/>
            <person name="Lundin D."/>
            <person name="Andersson A."/>
            <person name="Bertilsson S."/>
            <person name="Dopson M."/>
        </authorList>
    </citation>
    <scope>NUCLEOTIDE SEQUENCE</scope>
    <source>
        <strain evidence="1">MM415B03008</strain>
    </source>
</reference>